<dbReference type="Gene3D" id="1.10.1740.10">
    <property type="match status" value="1"/>
</dbReference>
<dbReference type="PROSITE" id="PS01063">
    <property type="entry name" value="SIGMA70_ECF"/>
    <property type="match status" value="1"/>
</dbReference>
<dbReference type="InterPro" id="IPR014284">
    <property type="entry name" value="RNA_pol_sigma-70_dom"/>
</dbReference>
<dbReference type="GO" id="GO:0016987">
    <property type="term" value="F:sigma factor activity"/>
    <property type="evidence" value="ECO:0007669"/>
    <property type="project" value="UniProtKB-KW"/>
</dbReference>
<keyword evidence="4 6" id="KW-0238">DNA-binding</keyword>
<evidence type="ECO:0000313" key="9">
    <source>
        <dbReference type="EMBL" id="RXI96186.1"/>
    </source>
</evidence>
<evidence type="ECO:0000256" key="5">
    <source>
        <dbReference type="ARBA" id="ARBA00023163"/>
    </source>
</evidence>
<dbReference type="Pfam" id="PF04542">
    <property type="entry name" value="Sigma70_r2"/>
    <property type="match status" value="1"/>
</dbReference>
<evidence type="ECO:0000259" key="7">
    <source>
        <dbReference type="Pfam" id="PF04542"/>
    </source>
</evidence>
<sequence length="184" mass="21833">MDLVERLKRKEEAAVIEMMNKYGDSLLRTAILLVKDPHLAEEIVQDTFVMAYQKIYQLHDEQKLKSWLLMITTNGCRARMRKWSWKNIFLHQEQEQEDHLIDEHELLPEETLIATWRDQQLREAITLLPYHYREVITLYYFQELTVKEIALLIKENENTVKTRLARARALLKVELTKGGVGIAK</sequence>
<dbReference type="PANTHER" id="PTHR43133">
    <property type="entry name" value="RNA POLYMERASE ECF-TYPE SIGMA FACTO"/>
    <property type="match status" value="1"/>
</dbReference>
<proteinExistence type="inferred from homology"/>
<comment type="similarity">
    <text evidence="1 6">Belongs to the sigma-70 factor family. ECF subfamily.</text>
</comment>
<keyword evidence="2 6" id="KW-0805">Transcription regulation</keyword>
<feature type="domain" description="RNA polymerase sigma factor 70 region 4 type 2" evidence="8">
    <location>
        <begin position="119"/>
        <end position="171"/>
    </location>
</feature>
<dbReference type="CDD" id="cd06171">
    <property type="entry name" value="Sigma70_r4"/>
    <property type="match status" value="1"/>
</dbReference>
<dbReference type="InterPro" id="IPR000838">
    <property type="entry name" value="RNA_pol_sigma70_ECF_CS"/>
</dbReference>
<dbReference type="SUPFAM" id="SSF88659">
    <property type="entry name" value="Sigma3 and sigma4 domains of RNA polymerase sigma factors"/>
    <property type="match status" value="1"/>
</dbReference>
<dbReference type="AlphaFoldDB" id="A0A4Q0VMK0"/>
<evidence type="ECO:0000256" key="1">
    <source>
        <dbReference type="ARBA" id="ARBA00010641"/>
    </source>
</evidence>
<evidence type="ECO:0000313" key="10">
    <source>
        <dbReference type="Proteomes" id="UP000290649"/>
    </source>
</evidence>
<evidence type="ECO:0000256" key="2">
    <source>
        <dbReference type="ARBA" id="ARBA00023015"/>
    </source>
</evidence>
<dbReference type="InterPro" id="IPR013249">
    <property type="entry name" value="RNA_pol_sigma70_r4_t2"/>
</dbReference>
<dbReference type="NCBIfam" id="TIGR02937">
    <property type="entry name" value="sigma70-ECF"/>
    <property type="match status" value="1"/>
</dbReference>
<dbReference type="InterPro" id="IPR013325">
    <property type="entry name" value="RNA_pol_sigma_r2"/>
</dbReference>
<dbReference type="GO" id="GO:0006950">
    <property type="term" value="P:response to stress"/>
    <property type="evidence" value="ECO:0007669"/>
    <property type="project" value="UniProtKB-ARBA"/>
</dbReference>
<evidence type="ECO:0000256" key="3">
    <source>
        <dbReference type="ARBA" id="ARBA00023082"/>
    </source>
</evidence>
<evidence type="ECO:0000256" key="6">
    <source>
        <dbReference type="RuleBase" id="RU000716"/>
    </source>
</evidence>
<keyword evidence="10" id="KW-1185">Reference proteome</keyword>
<comment type="caution">
    <text evidence="9">The sequence shown here is derived from an EMBL/GenBank/DDBJ whole genome shotgun (WGS) entry which is preliminary data.</text>
</comment>
<dbReference type="InterPro" id="IPR036388">
    <property type="entry name" value="WH-like_DNA-bd_sf"/>
</dbReference>
<dbReference type="SUPFAM" id="SSF88946">
    <property type="entry name" value="Sigma2 domain of RNA polymerase sigma factors"/>
    <property type="match status" value="1"/>
</dbReference>
<gene>
    <name evidence="9" type="ORF">DS745_20810</name>
</gene>
<evidence type="ECO:0000259" key="8">
    <source>
        <dbReference type="Pfam" id="PF08281"/>
    </source>
</evidence>
<feature type="domain" description="RNA polymerase sigma-70 region 2" evidence="7">
    <location>
        <begin position="19"/>
        <end position="84"/>
    </location>
</feature>
<dbReference type="InterPro" id="IPR007627">
    <property type="entry name" value="RNA_pol_sigma70_r2"/>
</dbReference>
<reference evidence="9 10" key="1">
    <citation type="journal article" date="2019" name="Int. J. Syst. Evol. Microbiol.">
        <title>Anaerobacillus alkaliphilus sp. nov., a novel alkaliphilic and moderately halophilic bacterium.</title>
        <authorList>
            <person name="Borsodi A.K."/>
            <person name="Aszalos J.M."/>
            <person name="Bihari P."/>
            <person name="Nagy I."/>
            <person name="Schumann P."/>
            <person name="Sproer C."/>
            <person name="Kovacs A.L."/>
            <person name="Boka K."/>
            <person name="Dobosy P."/>
            <person name="Ovari M."/>
            <person name="Szili-Kovacs T."/>
            <person name="Toth E."/>
        </authorList>
    </citation>
    <scope>NUCLEOTIDE SEQUENCE [LARGE SCALE GENOMIC DNA]</scope>
    <source>
        <strain evidence="9 10">B16-10</strain>
    </source>
</reference>
<dbReference type="InterPro" id="IPR013324">
    <property type="entry name" value="RNA_pol_sigma_r3/r4-like"/>
</dbReference>
<dbReference type="Pfam" id="PF08281">
    <property type="entry name" value="Sigma70_r4_2"/>
    <property type="match status" value="1"/>
</dbReference>
<dbReference type="Gene3D" id="1.10.10.10">
    <property type="entry name" value="Winged helix-like DNA-binding domain superfamily/Winged helix DNA-binding domain"/>
    <property type="match status" value="1"/>
</dbReference>
<keyword evidence="3 6" id="KW-0731">Sigma factor</keyword>
<dbReference type="Proteomes" id="UP000290649">
    <property type="component" value="Unassembled WGS sequence"/>
</dbReference>
<name>A0A4Q0VMK0_9BACI</name>
<dbReference type="EMBL" id="QOUX01000047">
    <property type="protein sequence ID" value="RXI96186.1"/>
    <property type="molecule type" value="Genomic_DNA"/>
</dbReference>
<protein>
    <recommendedName>
        <fullName evidence="6">RNA polymerase sigma factor</fullName>
    </recommendedName>
</protein>
<keyword evidence="5 6" id="KW-0804">Transcription</keyword>
<accession>A0A4Q0VMK0</accession>
<dbReference type="RefSeq" id="WP_129080167.1">
    <property type="nucleotide sequence ID" value="NZ_QOUX01000047.1"/>
</dbReference>
<dbReference type="OrthoDB" id="9794508at2"/>
<evidence type="ECO:0000256" key="4">
    <source>
        <dbReference type="ARBA" id="ARBA00023125"/>
    </source>
</evidence>
<dbReference type="InterPro" id="IPR039425">
    <property type="entry name" value="RNA_pol_sigma-70-like"/>
</dbReference>
<dbReference type="GO" id="GO:0003677">
    <property type="term" value="F:DNA binding"/>
    <property type="evidence" value="ECO:0007669"/>
    <property type="project" value="UniProtKB-KW"/>
</dbReference>
<organism evidence="9 10">
    <name type="scientific">Anaerobacillus alkaliphilus</name>
    <dbReference type="NCBI Taxonomy" id="1548597"/>
    <lineage>
        <taxon>Bacteria</taxon>
        <taxon>Bacillati</taxon>
        <taxon>Bacillota</taxon>
        <taxon>Bacilli</taxon>
        <taxon>Bacillales</taxon>
        <taxon>Bacillaceae</taxon>
        <taxon>Anaerobacillus</taxon>
    </lineage>
</organism>
<dbReference type="GO" id="GO:0006352">
    <property type="term" value="P:DNA-templated transcription initiation"/>
    <property type="evidence" value="ECO:0007669"/>
    <property type="project" value="InterPro"/>
</dbReference>
<dbReference type="PANTHER" id="PTHR43133:SF60">
    <property type="entry name" value="RNA POLYMERASE SIGMA FACTOR SIGV"/>
    <property type="match status" value="1"/>
</dbReference>